<keyword evidence="2" id="KW-1185">Reference proteome</keyword>
<proteinExistence type="predicted"/>
<name>A0A317ULF1_ASPEC</name>
<sequence length="60" mass="7113">MFIWACFYLSQNSAFKQLRHGENVVDPEQTVADQLWRQFAEAKVLLTPRSYYHPWEGPDP</sequence>
<evidence type="ECO:0000313" key="2">
    <source>
        <dbReference type="Proteomes" id="UP000246171"/>
    </source>
</evidence>
<reference evidence="1" key="1">
    <citation type="submission" date="2016-12" db="EMBL/GenBank/DDBJ databases">
        <title>The genomes of Aspergillus section Nigri reveals drivers in fungal speciation.</title>
        <authorList>
            <consortium name="DOE Joint Genome Institute"/>
            <person name="Vesth T.C."/>
            <person name="Nybo J."/>
            <person name="Theobald S."/>
            <person name="Brandl J."/>
            <person name="Frisvad J.C."/>
            <person name="Nielsen K.F."/>
            <person name="Lyhne E.K."/>
            <person name="Kogle M.E."/>
            <person name="Kuo A."/>
            <person name="Riley R."/>
            <person name="Clum A."/>
            <person name="Nolan M."/>
            <person name="Lipzen A."/>
            <person name="Salamov A."/>
            <person name="Henrissat B."/>
            <person name="Wiebenga A."/>
            <person name="De vries R.P."/>
            <person name="Grigoriev I.V."/>
            <person name="Mortensen U.H."/>
            <person name="Andersen M.R."/>
            <person name="Baker S.E."/>
        </authorList>
    </citation>
    <scope>NUCLEOTIDE SEQUENCE</scope>
    <source>
        <strain evidence="1">CBS 122712</strain>
    </source>
</reference>
<organism evidence="1 2">
    <name type="scientific">Aspergillus eucalypticola (strain CBS 122712 / IBT 29274)</name>
    <dbReference type="NCBI Taxonomy" id="1448314"/>
    <lineage>
        <taxon>Eukaryota</taxon>
        <taxon>Fungi</taxon>
        <taxon>Dikarya</taxon>
        <taxon>Ascomycota</taxon>
        <taxon>Pezizomycotina</taxon>
        <taxon>Eurotiomycetes</taxon>
        <taxon>Eurotiomycetidae</taxon>
        <taxon>Eurotiales</taxon>
        <taxon>Aspergillaceae</taxon>
        <taxon>Aspergillus</taxon>
        <taxon>Aspergillus subgen. Circumdati</taxon>
    </lineage>
</organism>
<protein>
    <submittedName>
        <fullName evidence="1">Uncharacterized protein</fullName>
    </submittedName>
</protein>
<dbReference type="AlphaFoldDB" id="A0A317ULF1"/>
<dbReference type="OrthoDB" id="10574703at2759"/>
<dbReference type="GeneID" id="37057592"/>
<dbReference type="Proteomes" id="UP000246171">
    <property type="component" value="Unassembled WGS sequence"/>
</dbReference>
<dbReference type="RefSeq" id="XP_025382161.1">
    <property type="nucleotide sequence ID" value="XM_025535630.1"/>
</dbReference>
<comment type="caution">
    <text evidence="1">The sequence shown here is derived from an EMBL/GenBank/DDBJ whole genome shotgun (WGS) entry which is preliminary data.</text>
</comment>
<dbReference type="VEuPathDB" id="FungiDB:BO83DRAFT_432597"/>
<dbReference type="EMBL" id="MSFU01000047">
    <property type="protein sequence ID" value="PWY62209.1"/>
    <property type="molecule type" value="Genomic_DNA"/>
</dbReference>
<evidence type="ECO:0000313" key="1">
    <source>
        <dbReference type="EMBL" id="PWY62209.1"/>
    </source>
</evidence>
<accession>A0A317ULF1</accession>
<gene>
    <name evidence="1" type="ORF">BO83DRAFT_432597</name>
</gene>